<dbReference type="AlphaFoldDB" id="A0A4Q9BGH1"/>
<protein>
    <recommendedName>
        <fullName evidence="4">Trimeric autotransporter adhesin YadA-like head domain-containing protein</fullName>
    </recommendedName>
</protein>
<reference evidence="2 3" key="1">
    <citation type="submission" date="2019-02" db="EMBL/GenBank/DDBJ databases">
        <title>Genome of a new Bacteroidetes strain.</title>
        <authorList>
            <person name="Pitt A."/>
        </authorList>
    </citation>
    <scope>NUCLEOTIDE SEQUENCE [LARGE SCALE GENOMIC DNA]</scope>
    <source>
        <strain evidence="2 3">103A-SOEBACH</strain>
    </source>
</reference>
<evidence type="ECO:0000313" key="2">
    <source>
        <dbReference type="EMBL" id="TBH75389.1"/>
    </source>
</evidence>
<evidence type="ECO:0008006" key="4">
    <source>
        <dbReference type="Google" id="ProtNLM"/>
    </source>
</evidence>
<sequence length="1023" mass="103875">MKIRLFFVLLFISVVANAQKGISYQAVILAPENIEVPGSDITGQPLVNGNVSVKFVIISGTNIQFEEVQQTKTDAYGLVNLTIGSVASTIFNSLSWDANQKTLQVFVSFNDGASFTKVSDQKLTYTPYSLYAETAGKLGSTLAIAGGGTGATTAVGARANLGLGNVDNTADADKPISTATQAALNLKANVADVNAALDLKASAAMLAAHMAITVDTSMLATKAALTDLNSYALINSPTFTGTARAVTASPRTNSTQIATTAYADAAVAAATASSGVADNSITTVKIANSAVTDAKIASVAGNKITGVVPIESGGTGQRSVGDVRGVLGLSSNNVAIGSQAGTPNQGVNANTIAIGGGAGRGNQGGGSVAIGYVSGDQNQGANSVSIGSNTAQSAQASQAVALGFAAGQYGQGQNAVAIGSFAGNNAQVANSIALNATGTSLNPTNAGFYVNPIRSTTATSNVLYYNSSTKEVTSGTAPSGTSITAGTISTTSNPNGLSITDGVLNLSPANATNGGVVTTGSQTFAGAKTFSSDLSISGKLGLGTATPNAESSVDIATALPLILPKMDQSQVNAIATPVASMLQFNTSSKKMQVYKESNASTSSVFGNTTLSNGATCLRGSGELWFRPTISGTITQIELSAFGAGEVASLVINSNYSGASPSPVLLGTSNSLTAVDGWNTWTFATPVPVVANTTYFITSTDANRCLGVRWSNSGEDTTTGNVSNYGYGNPLNSYDPASRITVVVPATNGWVNLRDDVATTNLSTEVTNVLPLANGGTGSSTKNFVDLTSAQTVAGTKSFSGNVVVGASSGTGTSAALEVKSTTQGLLLPRLTTTQRDAIAAPLAAGLLIYNSTAGKVQAYAEAEGTPATLANVGSSPAGFYVSYDYNLCLSFTPTSNWNVSSFLLDVQGVTVAGNVTLGLYSGLPGSGTLLGSQTVSTSTFSGGQIAFNFSTPIAVPQGSCYWKLSADNTAYMYMPRLGQFNDGVNEGFTALRNDNSIIVNIPSYSFPFSMAYTPLIGSWNNLH</sequence>
<accession>A0A4Q9BGH1</accession>
<organism evidence="2 3">
    <name type="scientific">Aquirufa antheringensis</name>
    <dbReference type="NCBI Taxonomy" id="2516559"/>
    <lineage>
        <taxon>Bacteria</taxon>
        <taxon>Pseudomonadati</taxon>
        <taxon>Bacteroidota</taxon>
        <taxon>Cytophagia</taxon>
        <taxon>Cytophagales</taxon>
        <taxon>Flectobacillaceae</taxon>
        <taxon>Aquirufa</taxon>
    </lineage>
</organism>
<evidence type="ECO:0000313" key="3">
    <source>
        <dbReference type="Proteomes" id="UP000293583"/>
    </source>
</evidence>
<dbReference type="OrthoDB" id="644207at2"/>
<name>A0A4Q9BGH1_9BACT</name>
<keyword evidence="1" id="KW-0732">Signal</keyword>
<comment type="caution">
    <text evidence="2">The sequence shown here is derived from an EMBL/GenBank/DDBJ whole genome shotgun (WGS) entry which is preliminary data.</text>
</comment>
<feature type="chain" id="PRO_5020324754" description="Trimeric autotransporter adhesin YadA-like head domain-containing protein" evidence="1">
    <location>
        <begin position="19"/>
        <end position="1023"/>
    </location>
</feature>
<feature type="signal peptide" evidence="1">
    <location>
        <begin position="1"/>
        <end position="18"/>
    </location>
</feature>
<dbReference type="Proteomes" id="UP000293583">
    <property type="component" value="Unassembled WGS sequence"/>
</dbReference>
<evidence type="ECO:0000256" key="1">
    <source>
        <dbReference type="SAM" id="SignalP"/>
    </source>
</evidence>
<dbReference type="EMBL" id="SEWY01000001">
    <property type="protein sequence ID" value="TBH75389.1"/>
    <property type="molecule type" value="Genomic_DNA"/>
</dbReference>
<keyword evidence="3" id="KW-1185">Reference proteome</keyword>
<gene>
    <name evidence="2" type="ORF">EWU20_02090</name>
</gene>
<dbReference type="RefSeq" id="WP_130895495.1">
    <property type="nucleotide sequence ID" value="NZ_JAANOM010000002.1"/>
</dbReference>
<proteinExistence type="predicted"/>